<evidence type="ECO:0000313" key="1">
    <source>
        <dbReference type="EMBL" id="BAV86979.1"/>
    </source>
</evidence>
<dbReference type="EMBL" id="AP017895">
    <property type="protein sequence ID" value="BAV86979.1"/>
    <property type="molecule type" value="Genomic_DNA"/>
</dbReference>
<name>A0A2Z5R260_9MICC</name>
<accession>A0A2Z5R260</accession>
<dbReference type="KEGG" id="raj:RA11412_0680"/>
<keyword evidence="2" id="KW-1185">Reference proteome</keyword>
<evidence type="ECO:0000313" key="2">
    <source>
        <dbReference type="Proteomes" id="UP000250241"/>
    </source>
</evidence>
<protein>
    <submittedName>
        <fullName evidence="1">Uncharacterized protein</fullName>
    </submittedName>
</protein>
<dbReference type="GeneID" id="93861684"/>
<organism evidence="1 2">
    <name type="scientific">Rothia aeria</name>
    <dbReference type="NCBI Taxonomy" id="172042"/>
    <lineage>
        <taxon>Bacteria</taxon>
        <taxon>Bacillati</taxon>
        <taxon>Actinomycetota</taxon>
        <taxon>Actinomycetes</taxon>
        <taxon>Micrococcales</taxon>
        <taxon>Micrococcaceae</taxon>
        <taxon>Rothia</taxon>
    </lineage>
</organism>
<gene>
    <name evidence="1" type="ORF">RA11412_0680</name>
</gene>
<dbReference type="RefSeq" id="WP_070555117.1">
    <property type="nucleotide sequence ID" value="NZ_CBDEQU010000042.1"/>
</dbReference>
<proteinExistence type="predicted"/>
<sequence length="68" mass="8261">MTTVFYRGERRDVKSFTPEERQDYLDKKQHTINEAKEAIAGMKARIAELERIQAMNPIRRWFYKTFHI</sequence>
<dbReference type="Proteomes" id="UP000250241">
    <property type="component" value="Chromosome"/>
</dbReference>
<dbReference type="AlphaFoldDB" id="A0A2Z5R260"/>
<reference evidence="1 2" key="1">
    <citation type="submission" date="2016-10" db="EMBL/GenBank/DDBJ databases">
        <title>Genome sequence of Rothia aeria strain JCM11412.</title>
        <authorList>
            <person name="Nambu T."/>
        </authorList>
    </citation>
    <scope>NUCLEOTIDE SEQUENCE [LARGE SCALE GENOMIC DNA]</scope>
    <source>
        <strain evidence="1 2">JCM 11412</strain>
    </source>
</reference>